<feature type="compositionally biased region" description="Basic residues" evidence="1">
    <location>
        <begin position="1"/>
        <end position="10"/>
    </location>
</feature>
<feature type="region of interest" description="Disordered" evidence="1">
    <location>
        <begin position="120"/>
        <end position="166"/>
    </location>
</feature>
<evidence type="ECO:0000256" key="1">
    <source>
        <dbReference type="SAM" id="MobiDB-lite"/>
    </source>
</evidence>
<dbReference type="Pfam" id="PF00859">
    <property type="entry name" value="CTF_NFI"/>
    <property type="match status" value="1"/>
</dbReference>
<dbReference type="GO" id="GO:0000978">
    <property type="term" value="F:RNA polymerase II cis-regulatory region sequence-specific DNA binding"/>
    <property type="evidence" value="ECO:0007669"/>
    <property type="project" value="TreeGrafter"/>
</dbReference>
<feature type="region of interest" description="Disordered" evidence="1">
    <location>
        <begin position="1"/>
        <end position="63"/>
    </location>
</feature>
<proteinExistence type="predicted"/>
<dbReference type="PANTHER" id="PTHR11492:SF3">
    <property type="entry name" value="NUCLEAR FACTOR 1 X-TYPE"/>
    <property type="match status" value="1"/>
</dbReference>
<dbReference type="Proteomes" id="UP000824540">
    <property type="component" value="Unassembled WGS sequence"/>
</dbReference>
<feature type="compositionally biased region" description="Low complexity" evidence="1">
    <location>
        <begin position="120"/>
        <end position="130"/>
    </location>
</feature>
<dbReference type="GO" id="GO:0005634">
    <property type="term" value="C:nucleus"/>
    <property type="evidence" value="ECO:0007669"/>
    <property type="project" value="InterPro"/>
</dbReference>
<dbReference type="EMBL" id="JAFBMS010000061">
    <property type="protein sequence ID" value="KAG9338764.1"/>
    <property type="molecule type" value="Genomic_DNA"/>
</dbReference>
<dbReference type="PANTHER" id="PTHR11492">
    <property type="entry name" value="NUCLEAR FACTOR I"/>
    <property type="match status" value="1"/>
</dbReference>
<dbReference type="GO" id="GO:0000981">
    <property type="term" value="F:DNA-binding transcription factor activity, RNA polymerase II-specific"/>
    <property type="evidence" value="ECO:0007669"/>
    <property type="project" value="TreeGrafter"/>
</dbReference>
<feature type="compositionally biased region" description="Pro residues" evidence="1">
    <location>
        <begin position="44"/>
        <end position="56"/>
    </location>
</feature>
<name>A0A8T2NFI1_9TELE</name>
<dbReference type="AlphaFoldDB" id="A0A8T2NFI1"/>
<sequence>MRRRGKKMVRSHCESGQSDSSSQQGDADIKPPPNGEYSTARLTHPPPSTTPHPTPSGLPHTRQHSLCVPPSLSIPYCVDCVHAFVHSGSPVATASGPNFSLADLESPGYYNINQVALGRRSITSPPSTSSNKRKSIDDSEMESPVDDVFYTGRSPAASSSQSSGWPNDVDTDGISVCLQHWELLGYRRHLFCWEGSGGGSGGGSLTHERYGNGLIWEEGRAGLAASTAGVVGCLCGAGINRLLGALVEQLSVAFSICVDLRSKREGGGGLHTSKRNLFASEVRGYGKSPSVVVFLCYVREVARQGPARRRRRINDRKEERKLMLNMEEVDHGKKPGKFDFSALSSQTRSPRMAFTHHPLPVLAGVRPGETRRGGEEVWVGISRPSLSVSSPASPPSYSQSSHSRCCCVNGNRTRLRADQLLLHLHLTEDSAA</sequence>
<organism evidence="2 3">
    <name type="scientific">Albula glossodonta</name>
    <name type="common">roundjaw bonefish</name>
    <dbReference type="NCBI Taxonomy" id="121402"/>
    <lineage>
        <taxon>Eukaryota</taxon>
        <taxon>Metazoa</taxon>
        <taxon>Chordata</taxon>
        <taxon>Craniata</taxon>
        <taxon>Vertebrata</taxon>
        <taxon>Euteleostomi</taxon>
        <taxon>Actinopterygii</taxon>
        <taxon>Neopterygii</taxon>
        <taxon>Teleostei</taxon>
        <taxon>Albuliformes</taxon>
        <taxon>Albulidae</taxon>
        <taxon>Albula</taxon>
    </lineage>
</organism>
<comment type="caution">
    <text evidence="2">The sequence shown here is derived from an EMBL/GenBank/DDBJ whole genome shotgun (WGS) entry which is preliminary data.</text>
</comment>
<feature type="region of interest" description="Disordered" evidence="1">
    <location>
        <begin position="385"/>
        <end position="404"/>
    </location>
</feature>
<evidence type="ECO:0000313" key="3">
    <source>
        <dbReference type="Proteomes" id="UP000824540"/>
    </source>
</evidence>
<dbReference type="OrthoDB" id="8962899at2759"/>
<feature type="compositionally biased region" description="Low complexity" evidence="1">
    <location>
        <begin position="154"/>
        <end position="163"/>
    </location>
</feature>
<gene>
    <name evidence="2" type="ORF">JZ751_025200</name>
</gene>
<feature type="compositionally biased region" description="Low complexity" evidence="1">
    <location>
        <begin position="385"/>
        <end position="403"/>
    </location>
</feature>
<reference evidence="2" key="1">
    <citation type="thesis" date="2021" institute="BYU ScholarsArchive" country="Provo, UT, USA">
        <title>Applications of and Algorithms for Genome Assembly and Genomic Analyses with an Emphasis on Marine Teleosts.</title>
        <authorList>
            <person name="Pickett B.D."/>
        </authorList>
    </citation>
    <scope>NUCLEOTIDE SEQUENCE</scope>
    <source>
        <strain evidence="2">HI-2016</strain>
    </source>
</reference>
<dbReference type="InterPro" id="IPR000647">
    <property type="entry name" value="CTF/NFI"/>
</dbReference>
<protein>
    <submittedName>
        <fullName evidence="2">Uncharacterized protein</fullName>
    </submittedName>
</protein>
<accession>A0A8T2NFI1</accession>
<keyword evidence="3" id="KW-1185">Reference proteome</keyword>
<feature type="compositionally biased region" description="Low complexity" evidence="1">
    <location>
        <begin position="15"/>
        <end position="26"/>
    </location>
</feature>
<evidence type="ECO:0000313" key="2">
    <source>
        <dbReference type="EMBL" id="KAG9338764.1"/>
    </source>
</evidence>